<dbReference type="Gene3D" id="1.10.8.200">
    <property type="entry name" value="Replisome organizer (g39p helicase loader/inhibitor protein)"/>
    <property type="match status" value="1"/>
</dbReference>
<proteinExistence type="predicted"/>
<keyword evidence="2" id="KW-1185">Reference proteome</keyword>
<name>A0ABW1WDU5_9BACL</name>
<gene>
    <name evidence="1" type="ORF">ACFP7A_08985</name>
</gene>
<organism evidence="1 2">
    <name type="scientific">Sporolactobacillus kofuensis</name>
    <dbReference type="NCBI Taxonomy" id="269672"/>
    <lineage>
        <taxon>Bacteria</taxon>
        <taxon>Bacillati</taxon>
        <taxon>Bacillota</taxon>
        <taxon>Bacilli</taxon>
        <taxon>Bacillales</taxon>
        <taxon>Sporolactobacillaceae</taxon>
        <taxon>Sporolactobacillus</taxon>
    </lineage>
</organism>
<comment type="caution">
    <text evidence="1">The sequence shown here is derived from an EMBL/GenBank/DDBJ whole genome shotgun (WGS) entry which is preliminary data.</text>
</comment>
<accession>A0ABW1WDU5</accession>
<protein>
    <recommendedName>
        <fullName evidence="3">Replicative helicase inhibitor G39P N-terminal domain-containing protein</fullName>
    </recommendedName>
</protein>
<dbReference type="Proteomes" id="UP001596267">
    <property type="component" value="Unassembled WGS sequence"/>
</dbReference>
<dbReference type="RefSeq" id="WP_253054784.1">
    <property type="nucleotide sequence ID" value="NZ_JAMXWN010000008.1"/>
</dbReference>
<reference evidence="2" key="1">
    <citation type="journal article" date="2019" name="Int. J. Syst. Evol. Microbiol.">
        <title>The Global Catalogue of Microorganisms (GCM) 10K type strain sequencing project: providing services to taxonomists for standard genome sequencing and annotation.</title>
        <authorList>
            <consortium name="The Broad Institute Genomics Platform"/>
            <consortium name="The Broad Institute Genome Sequencing Center for Infectious Disease"/>
            <person name="Wu L."/>
            <person name="Ma J."/>
        </authorList>
    </citation>
    <scope>NUCLEOTIDE SEQUENCE [LARGE SCALE GENOMIC DNA]</scope>
    <source>
        <strain evidence="2">CCUG 42001</strain>
    </source>
</reference>
<evidence type="ECO:0008006" key="3">
    <source>
        <dbReference type="Google" id="ProtNLM"/>
    </source>
</evidence>
<evidence type="ECO:0000313" key="1">
    <source>
        <dbReference type="EMBL" id="MFC6386737.1"/>
    </source>
</evidence>
<evidence type="ECO:0000313" key="2">
    <source>
        <dbReference type="Proteomes" id="UP001596267"/>
    </source>
</evidence>
<dbReference type="EMBL" id="JBHSTQ010000008">
    <property type="protein sequence ID" value="MFC6386737.1"/>
    <property type="molecule type" value="Genomic_DNA"/>
</dbReference>
<sequence length="112" mass="13309">MTTDQVIELTKRIARMYSFVERDEMYMDIWIHVAKDADYELTFQRFYEYITNPAHARKPPMPADILVKLKPKDGFQLQEEQMQKWEAEAKANPPDWKKARGLFERLGVIGDE</sequence>